<evidence type="ECO:0000313" key="3">
    <source>
        <dbReference type="EMBL" id="SSX26600.1"/>
    </source>
</evidence>
<dbReference type="PROSITE" id="PS51421">
    <property type="entry name" value="RAS"/>
    <property type="match status" value="1"/>
</dbReference>
<dbReference type="PANTHER" id="PTHR14932:SF1">
    <property type="entry name" value="RAB-LIKE PROTEIN 6"/>
    <property type="match status" value="1"/>
</dbReference>
<sequence length="609" mass="68251">MFSALKKLASPNNNKQSNDQNIANINNVSNNIVQMSGQLQRKFAKGVQFNMKIVIRGDRNVGKTCLFERLQGKPFLEQYTPTEQIQVAPIQWNFKNTDDIVKVEVWDVVDHGKAKPVKTQGLKLSAQVQQIETPVLDAEFLDVYKGTHGVLLVFDITKQWTFDYVVKELANISGDIPVLILGNHCDMSHHRVVSVGQGLALVEENNNGRATEIVYAESSMRNGFGLRLLHKFLGLPFLQLKKQTLLTQLQRNEKDNEICLMEISEFLKSENADYSKFLDNLVNKRREVADQHSIKLDTVHTANGTNTVASTAFVPTKSIIIGAGKPIVVPPNQMCTNESNLMKTMLDDKLQKLAVTDKSISSSTVTASKQSSQINSVDEFCPEDGSRLDTSFLDDLQENLQTTTRANLASTQDSDSDNDIQGNPLVAKFDEDYVETVESMTPTSTFNTLSKPKINPLSKNRDRNSSDIEVFNIMDANRSRRSSTSSLEIKVERNENSSYVEFDSDSSKFLDSKIRRSPEGIEDTASVTPAMCSTTSSYHIAPIDQVDAINQSESDEKEKEKKKKHKKKSKEHKSEKKSKEKKSKKKKSKELSTSEDETATVAKEAYEML</sequence>
<proteinExistence type="predicted"/>
<dbReference type="InterPro" id="IPR027417">
    <property type="entry name" value="P-loop_NTPase"/>
</dbReference>
<feature type="compositionally biased region" description="Basic residues" evidence="1">
    <location>
        <begin position="560"/>
        <end position="571"/>
    </location>
</feature>
<dbReference type="InterPro" id="IPR001806">
    <property type="entry name" value="Small_GTPase"/>
</dbReference>
<protein>
    <submittedName>
        <fullName evidence="2">CSON013607 protein</fullName>
    </submittedName>
</protein>
<dbReference type="PROSITE" id="PS51419">
    <property type="entry name" value="RAB"/>
    <property type="match status" value="1"/>
</dbReference>
<dbReference type="AlphaFoldDB" id="A0A336KN38"/>
<accession>A0A336KN38</accession>
<dbReference type="Pfam" id="PF08477">
    <property type="entry name" value="Roc"/>
    <property type="match status" value="1"/>
</dbReference>
<dbReference type="Gene3D" id="3.40.50.300">
    <property type="entry name" value="P-loop containing nucleotide triphosphate hydrolases"/>
    <property type="match status" value="1"/>
</dbReference>
<dbReference type="VEuPathDB" id="VectorBase:CSON013607"/>
<gene>
    <name evidence="2" type="primary">CSON013607</name>
</gene>
<organism evidence="2">
    <name type="scientific">Culicoides sonorensis</name>
    <name type="common">Biting midge</name>
    <dbReference type="NCBI Taxonomy" id="179676"/>
    <lineage>
        <taxon>Eukaryota</taxon>
        <taxon>Metazoa</taxon>
        <taxon>Ecdysozoa</taxon>
        <taxon>Arthropoda</taxon>
        <taxon>Hexapoda</taxon>
        <taxon>Insecta</taxon>
        <taxon>Pterygota</taxon>
        <taxon>Neoptera</taxon>
        <taxon>Endopterygota</taxon>
        <taxon>Diptera</taxon>
        <taxon>Nematocera</taxon>
        <taxon>Chironomoidea</taxon>
        <taxon>Ceratopogonidae</taxon>
        <taxon>Ceratopogoninae</taxon>
        <taxon>Culicoides</taxon>
        <taxon>Monoculicoides</taxon>
    </lineage>
</organism>
<dbReference type="SMART" id="SM00173">
    <property type="entry name" value="RAS"/>
    <property type="match status" value="1"/>
</dbReference>
<feature type="region of interest" description="Disordered" evidence="1">
    <location>
        <begin position="441"/>
        <end position="463"/>
    </location>
</feature>
<dbReference type="GO" id="GO:0005525">
    <property type="term" value="F:GTP binding"/>
    <property type="evidence" value="ECO:0007669"/>
    <property type="project" value="InterPro"/>
</dbReference>
<name>A0A336KN38_CULSO</name>
<evidence type="ECO:0000256" key="1">
    <source>
        <dbReference type="SAM" id="MobiDB-lite"/>
    </source>
</evidence>
<dbReference type="GO" id="GO:0005829">
    <property type="term" value="C:cytosol"/>
    <property type="evidence" value="ECO:0007669"/>
    <property type="project" value="TreeGrafter"/>
</dbReference>
<dbReference type="InterPro" id="IPR040385">
    <property type="entry name" value="RABL6"/>
</dbReference>
<dbReference type="EMBL" id="UFQS01000691">
    <property type="protein sequence ID" value="SSX06246.1"/>
    <property type="molecule type" value="Genomic_DNA"/>
</dbReference>
<feature type="compositionally biased region" description="Polar residues" evidence="1">
    <location>
        <begin position="441"/>
        <end position="450"/>
    </location>
</feature>
<dbReference type="PRINTS" id="PR00449">
    <property type="entry name" value="RASTRNSFRMNG"/>
</dbReference>
<feature type="region of interest" description="Disordered" evidence="1">
    <location>
        <begin position="538"/>
        <end position="609"/>
    </location>
</feature>
<dbReference type="Pfam" id="PF00071">
    <property type="entry name" value="Ras"/>
    <property type="match status" value="1"/>
</dbReference>
<feature type="compositionally biased region" description="Basic residues" evidence="1">
    <location>
        <begin position="579"/>
        <end position="588"/>
    </location>
</feature>
<dbReference type="EMBL" id="UFQT01000691">
    <property type="protein sequence ID" value="SSX26600.1"/>
    <property type="molecule type" value="Genomic_DNA"/>
</dbReference>
<dbReference type="SUPFAM" id="SSF52540">
    <property type="entry name" value="P-loop containing nucleoside triphosphate hydrolases"/>
    <property type="match status" value="1"/>
</dbReference>
<reference evidence="2" key="1">
    <citation type="submission" date="2018-04" db="EMBL/GenBank/DDBJ databases">
        <authorList>
            <person name="Go L.Y."/>
            <person name="Mitchell J.A."/>
        </authorList>
    </citation>
    <scope>NUCLEOTIDE SEQUENCE</scope>
    <source>
        <tissue evidence="2">Whole organism</tissue>
    </source>
</reference>
<reference evidence="3" key="2">
    <citation type="submission" date="2018-07" db="EMBL/GenBank/DDBJ databases">
        <authorList>
            <person name="Quirk P.G."/>
            <person name="Krulwich T.A."/>
        </authorList>
    </citation>
    <scope>NUCLEOTIDE SEQUENCE</scope>
</reference>
<dbReference type="GO" id="GO:0003924">
    <property type="term" value="F:GTPase activity"/>
    <property type="evidence" value="ECO:0007669"/>
    <property type="project" value="InterPro"/>
</dbReference>
<evidence type="ECO:0000313" key="2">
    <source>
        <dbReference type="EMBL" id="SSX06246.1"/>
    </source>
</evidence>
<dbReference type="GO" id="GO:0005634">
    <property type="term" value="C:nucleus"/>
    <property type="evidence" value="ECO:0007669"/>
    <property type="project" value="TreeGrafter"/>
</dbReference>
<dbReference type="SMART" id="SM00175">
    <property type="entry name" value="RAB"/>
    <property type="match status" value="1"/>
</dbReference>
<dbReference type="PANTHER" id="PTHR14932">
    <property type="entry name" value="RAS GTPASE-RELATED"/>
    <property type="match status" value="1"/>
</dbReference>